<proteinExistence type="predicted"/>
<protein>
    <recommendedName>
        <fullName evidence="4">Tim44-like domain protein</fullName>
    </recommendedName>
</protein>
<evidence type="ECO:0000313" key="2">
    <source>
        <dbReference type="EMBL" id="TWU43730.1"/>
    </source>
</evidence>
<sequence>MNMIAEQPLIVSIFLGFVSLALLFGWLQTGNKAAGIAGLIFLLLIPAEWFVAANIVTDREQIETLIYETADAVENERYEDAYKVIGDPDAERRARIELPPYTFDIARVNSIRSIKVIEGMQPLEAEVDMTIKADISNRSGTINDFRVVRRLVLRLQKDPKGQNTTGQWKVIDYQNLPMTGGPDQFSTLPQ</sequence>
<gene>
    <name evidence="2" type="ORF">Q31b_12590</name>
</gene>
<dbReference type="RefSeq" id="WP_146598817.1">
    <property type="nucleotide sequence ID" value="NZ_SJPY01000002.1"/>
</dbReference>
<feature type="transmembrane region" description="Helical" evidence="1">
    <location>
        <begin position="33"/>
        <end position="56"/>
    </location>
</feature>
<comment type="caution">
    <text evidence="2">The sequence shown here is derived from an EMBL/GenBank/DDBJ whole genome shotgun (WGS) entry which is preliminary data.</text>
</comment>
<dbReference type="AlphaFoldDB" id="A0A5C6E4H4"/>
<evidence type="ECO:0008006" key="4">
    <source>
        <dbReference type="Google" id="ProtNLM"/>
    </source>
</evidence>
<evidence type="ECO:0000256" key="1">
    <source>
        <dbReference type="SAM" id="Phobius"/>
    </source>
</evidence>
<reference evidence="2 3" key="1">
    <citation type="submission" date="2019-02" db="EMBL/GenBank/DDBJ databases">
        <title>Deep-cultivation of Planctomycetes and their phenomic and genomic characterization uncovers novel biology.</title>
        <authorList>
            <person name="Wiegand S."/>
            <person name="Jogler M."/>
            <person name="Boedeker C."/>
            <person name="Pinto D."/>
            <person name="Vollmers J."/>
            <person name="Rivas-Marin E."/>
            <person name="Kohn T."/>
            <person name="Peeters S.H."/>
            <person name="Heuer A."/>
            <person name="Rast P."/>
            <person name="Oberbeckmann S."/>
            <person name="Bunk B."/>
            <person name="Jeske O."/>
            <person name="Meyerdierks A."/>
            <person name="Storesund J.E."/>
            <person name="Kallscheuer N."/>
            <person name="Luecker S."/>
            <person name="Lage O.M."/>
            <person name="Pohl T."/>
            <person name="Merkel B.J."/>
            <person name="Hornburger P."/>
            <person name="Mueller R.-W."/>
            <person name="Bruemmer F."/>
            <person name="Labrenz M."/>
            <person name="Spormann A.M."/>
            <person name="Op Den Camp H."/>
            <person name="Overmann J."/>
            <person name="Amann R."/>
            <person name="Jetten M.S.M."/>
            <person name="Mascher T."/>
            <person name="Medema M.H."/>
            <person name="Devos D.P."/>
            <person name="Kaster A.-K."/>
            <person name="Ovreas L."/>
            <person name="Rohde M."/>
            <person name="Galperin M.Y."/>
            <person name="Jogler C."/>
        </authorList>
    </citation>
    <scope>NUCLEOTIDE SEQUENCE [LARGE SCALE GENOMIC DNA]</scope>
    <source>
        <strain evidence="2 3">Q31b</strain>
    </source>
</reference>
<evidence type="ECO:0000313" key="3">
    <source>
        <dbReference type="Proteomes" id="UP000315471"/>
    </source>
</evidence>
<dbReference type="OrthoDB" id="281279at2"/>
<keyword evidence="1" id="KW-1133">Transmembrane helix</keyword>
<name>A0A5C6E4H4_9BACT</name>
<organism evidence="2 3">
    <name type="scientific">Novipirellula aureliae</name>
    <dbReference type="NCBI Taxonomy" id="2527966"/>
    <lineage>
        <taxon>Bacteria</taxon>
        <taxon>Pseudomonadati</taxon>
        <taxon>Planctomycetota</taxon>
        <taxon>Planctomycetia</taxon>
        <taxon>Pirellulales</taxon>
        <taxon>Pirellulaceae</taxon>
        <taxon>Novipirellula</taxon>
    </lineage>
</organism>
<keyword evidence="1" id="KW-0472">Membrane</keyword>
<keyword evidence="1" id="KW-0812">Transmembrane</keyword>
<feature type="transmembrane region" description="Helical" evidence="1">
    <location>
        <begin position="9"/>
        <end position="27"/>
    </location>
</feature>
<accession>A0A5C6E4H4</accession>
<keyword evidence="3" id="KW-1185">Reference proteome</keyword>
<dbReference type="Proteomes" id="UP000315471">
    <property type="component" value="Unassembled WGS sequence"/>
</dbReference>
<dbReference type="EMBL" id="SJPY01000002">
    <property type="protein sequence ID" value="TWU43730.1"/>
    <property type="molecule type" value="Genomic_DNA"/>
</dbReference>